<dbReference type="SMART" id="SM00327">
    <property type="entry name" value="VWA"/>
    <property type="match status" value="1"/>
</dbReference>
<dbReference type="InterPro" id="IPR002035">
    <property type="entry name" value="VWF_A"/>
</dbReference>
<organism evidence="3 4">
    <name type="scientific">Panicum virgatum</name>
    <name type="common">Blackwell switchgrass</name>
    <dbReference type="NCBI Taxonomy" id="38727"/>
    <lineage>
        <taxon>Eukaryota</taxon>
        <taxon>Viridiplantae</taxon>
        <taxon>Streptophyta</taxon>
        <taxon>Embryophyta</taxon>
        <taxon>Tracheophyta</taxon>
        <taxon>Spermatophyta</taxon>
        <taxon>Magnoliopsida</taxon>
        <taxon>Liliopsida</taxon>
        <taxon>Poales</taxon>
        <taxon>Poaceae</taxon>
        <taxon>PACMAD clade</taxon>
        <taxon>Panicoideae</taxon>
        <taxon>Panicodae</taxon>
        <taxon>Paniceae</taxon>
        <taxon>Panicinae</taxon>
        <taxon>Panicum</taxon>
        <taxon>Panicum sect. Hiantes</taxon>
    </lineage>
</organism>
<sequence>MAAPVPCSPSSSSPQIPGIGSGLQSATTSPPPQQHTPNRRLRLVKMASEKVRVNAAMNPPILLVDYSHRARLNGTAVVRVQAPSSMKSNGSIDIVTLLDVSHSISWMASSSDETPSKMDLLKNALKFIISQLDDNDRLAIVAFNDQVIKEHTTGILEISGGGRMAIEKKVDGLVTQGDTAFKPSLEHAVKLLDDRADKTRAGCIVLISDGVDKSQFMWSHESLAPTDPIRGLLRKYPVHTLGLFKADPKALHYIAKESYGTYSSITDNKDLDKNIMEALAVCLAGLKTIVAFDTCVDITSSSLEITRVDSGGYTRRAAPGSGISIGMLCAGEVKDLVVYFSYTTGSWERGYYTTLSGITARVTYKDMPGGQASTSTNNCSVSVAVHTTQDGSLPANPCPPFPLVLQQMVRFKVVDLLIGILQELKALKKDAGGAKEKDGVDDPVLQSIAANMLQRKWMEFKQSDESWKAATPKSLLDLGSIDGDVNAMVGILRKGLGVGCIYSWLSSHEMQRATVTGLPAEAMFRTPVMEMMVQKVHRQLLLKEAYEQVAEDRAVYDGAIGLLDGINKRFQLWCKLDAEVPPAFQLDHQHQDDESRNLTDVLHGGISRARQHDIYLAAIHAIKQWQSSSTPERRRMATGRTSRRMHA</sequence>
<protein>
    <recommendedName>
        <fullName evidence="2">VWFA domain-containing protein</fullName>
    </recommendedName>
</protein>
<dbReference type="SUPFAM" id="SSF53300">
    <property type="entry name" value="vWA-like"/>
    <property type="match status" value="1"/>
</dbReference>
<dbReference type="PROSITE" id="PS50234">
    <property type="entry name" value="VWFA"/>
    <property type="match status" value="1"/>
</dbReference>
<dbReference type="InterPro" id="IPR036465">
    <property type="entry name" value="vWFA_dom_sf"/>
</dbReference>
<dbReference type="Proteomes" id="UP000823388">
    <property type="component" value="Chromosome 3K"/>
</dbReference>
<accession>A0A8T0UXS6</accession>
<dbReference type="PANTHER" id="PTHR10579">
    <property type="entry name" value="CALCIUM-ACTIVATED CHLORIDE CHANNEL REGULATOR"/>
    <property type="match status" value="1"/>
</dbReference>
<dbReference type="PANTHER" id="PTHR10579:SF105">
    <property type="entry name" value="VWFA DOMAIN-CONTAINING PROTEIN"/>
    <property type="match status" value="1"/>
</dbReference>
<proteinExistence type="predicted"/>
<evidence type="ECO:0000256" key="1">
    <source>
        <dbReference type="SAM" id="MobiDB-lite"/>
    </source>
</evidence>
<keyword evidence="4" id="KW-1185">Reference proteome</keyword>
<feature type="domain" description="VWFA" evidence="2">
    <location>
        <begin position="93"/>
        <end position="279"/>
    </location>
</feature>
<name>A0A8T0UXS6_PANVG</name>
<evidence type="ECO:0000259" key="2">
    <source>
        <dbReference type="PROSITE" id="PS50234"/>
    </source>
</evidence>
<feature type="compositionally biased region" description="Low complexity" evidence="1">
    <location>
        <begin position="8"/>
        <end position="18"/>
    </location>
</feature>
<dbReference type="Pfam" id="PF13519">
    <property type="entry name" value="VWA_2"/>
    <property type="match status" value="1"/>
</dbReference>
<dbReference type="InterPro" id="IPR051266">
    <property type="entry name" value="CLCR"/>
</dbReference>
<evidence type="ECO:0000313" key="4">
    <source>
        <dbReference type="Proteomes" id="UP000823388"/>
    </source>
</evidence>
<dbReference type="AlphaFoldDB" id="A0A8T0UXS6"/>
<feature type="region of interest" description="Disordered" evidence="1">
    <location>
        <begin position="1"/>
        <end position="38"/>
    </location>
</feature>
<dbReference type="Gene3D" id="3.40.50.410">
    <property type="entry name" value="von Willebrand factor, type A domain"/>
    <property type="match status" value="1"/>
</dbReference>
<comment type="caution">
    <text evidence="3">The sequence shown here is derived from an EMBL/GenBank/DDBJ whole genome shotgun (WGS) entry which is preliminary data.</text>
</comment>
<evidence type="ECO:0000313" key="3">
    <source>
        <dbReference type="EMBL" id="KAG2629072.1"/>
    </source>
</evidence>
<dbReference type="EMBL" id="CM029041">
    <property type="protein sequence ID" value="KAG2629072.1"/>
    <property type="molecule type" value="Genomic_DNA"/>
</dbReference>
<gene>
    <name evidence="3" type="ORF">PVAP13_3KG402318</name>
</gene>
<feature type="region of interest" description="Disordered" evidence="1">
    <location>
        <begin position="627"/>
        <end position="647"/>
    </location>
</feature>
<reference evidence="3" key="1">
    <citation type="submission" date="2020-05" db="EMBL/GenBank/DDBJ databases">
        <title>WGS assembly of Panicum virgatum.</title>
        <authorList>
            <person name="Lovell J.T."/>
            <person name="Jenkins J."/>
            <person name="Shu S."/>
            <person name="Juenger T.E."/>
            <person name="Schmutz J."/>
        </authorList>
    </citation>
    <scope>NUCLEOTIDE SEQUENCE</scope>
    <source>
        <strain evidence="3">AP13</strain>
    </source>
</reference>